<name>A0A2N5TTJ9_9BASI</name>
<evidence type="ECO:0000313" key="1">
    <source>
        <dbReference type="EMBL" id="PLW28812.1"/>
    </source>
</evidence>
<evidence type="ECO:0000313" key="2">
    <source>
        <dbReference type="Proteomes" id="UP000235388"/>
    </source>
</evidence>
<keyword evidence="2" id="KW-1185">Reference proteome</keyword>
<dbReference type="EMBL" id="PGCJ01000431">
    <property type="protein sequence ID" value="PLW28812.1"/>
    <property type="molecule type" value="Genomic_DNA"/>
</dbReference>
<protein>
    <submittedName>
        <fullName evidence="1">Uncharacterized protein</fullName>
    </submittedName>
</protein>
<accession>A0A2N5TTJ9</accession>
<gene>
    <name evidence="1" type="ORF">PCANC_25187</name>
</gene>
<proteinExistence type="predicted"/>
<dbReference type="AlphaFoldDB" id="A0A2N5TTJ9"/>
<sequence length="276" mass="30950">MISSLSDSILLKQEEIRAELNQEEVKTLRNINSIFKNCFGKISHFALKKAQLNFNQHSDLEYSAEDFIYLPHNNLRAILIIQRTKDHWRPLAGTVQLGKLENGHTVGSDQLAGRPFQRAGTLTARWEALLMSWYITSLLGGPPEELALPTSWYTASSLGGTPDELVHYQLAGKYSRRAGTLPARWKALPTSWYTTSSLKCTPDQLVHYQLAGMHSRQAGTLPARWEALPTSWYTTSSLGGTPDKLIHYQLAGKHSQQAGTLPARWEALPTSWYTTS</sequence>
<comment type="caution">
    <text evidence="1">The sequence shown here is derived from an EMBL/GenBank/DDBJ whole genome shotgun (WGS) entry which is preliminary data.</text>
</comment>
<reference evidence="1 2" key="1">
    <citation type="submission" date="2017-11" db="EMBL/GenBank/DDBJ databases">
        <title>De novo assembly and phasing of dikaryotic genomes from two isolates of Puccinia coronata f. sp. avenae, the causal agent of oat crown rust.</title>
        <authorList>
            <person name="Miller M.E."/>
            <person name="Zhang Y."/>
            <person name="Omidvar V."/>
            <person name="Sperschneider J."/>
            <person name="Schwessinger B."/>
            <person name="Raley C."/>
            <person name="Palmer J.M."/>
            <person name="Garnica D."/>
            <person name="Upadhyaya N."/>
            <person name="Rathjen J."/>
            <person name="Taylor J.M."/>
            <person name="Park R.F."/>
            <person name="Dodds P.N."/>
            <person name="Hirsch C.D."/>
            <person name="Kianian S.F."/>
            <person name="Figueroa M."/>
        </authorList>
    </citation>
    <scope>NUCLEOTIDE SEQUENCE [LARGE SCALE GENOMIC DNA]</scope>
    <source>
        <strain evidence="1">12NC29</strain>
    </source>
</reference>
<dbReference type="Proteomes" id="UP000235388">
    <property type="component" value="Unassembled WGS sequence"/>
</dbReference>
<dbReference type="OrthoDB" id="10674711at2759"/>
<organism evidence="1 2">
    <name type="scientific">Puccinia coronata f. sp. avenae</name>
    <dbReference type="NCBI Taxonomy" id="200324"/>
    <lineage>
        <taxon>Eukaryota</taxon>
        <taxon>Fungi</taxon>
        <taxon>Dikarya</taxon>
        <taxon>Basidiomycota</taxon>
        <taxon>Pucciniomycotina</taxon>
        <taxon>Pucciniomycetes</taxon>
        <taxon>Pucciniales</taxon>
        <taxon>Pucciniaceae</taxon>
        <taxon>Puccinia</taxon>
    </lineage>
</organism>